<keyword evidence="3" id="KW-1185">Reference proteome</keyword>
<gene>
    <name evidence="2" type="ORF">D1781_16100</name>
</gene>
<feature type="transmembrane region" description="Helical" evidence="1">
    <location>
        <begin position="115"/>
        <end position="135"/>
    </location>
</feature>
<name>A0A3A1TXM6_9MICO</name>
<organism evidence="2 3">
    <name type="scientific">Amnibacterium setariae</name>
    <dbReference type="NCBI Taxonomy" id="2306585"/>
    <lineage>
        <taxon>Bacteria</taxon>
        <taxon>Bacillati</taxon>
        <taxon>Actinomycetota</taxon>
        <taxon>Actinomycetes</taxon>
        <taxon>Micrococcales</taxon>
        <taxon>Microbacteriaceae</taxon>
        <taxon>Amnibacterium</taxon>
    </lineage>
</organism>
<protein>
    <submittedName>
        <fullName evidence="2">Uncharacterized protein</fullName>
    </submittedName>
</protein>
<dbReference type="RefSeq" id="WP_119483534.1">
    <property type="nucleotide sequence ID" value="NZ_QXTG01000003.1"/>
</dbReference>
<dbReference type="EMBL" id="QXTG01000003">
    <property type="protein sequence ID" value="RIX26459.1"/>
    <property type="molecule type" value="Genomic_DNA"/>
</dbReference>
<evidence type="ECO:0000256" key="1">
    <source>
        <dbReference type="SAM" id="Phobius"/>
    </source>
</evidence>
<keyword evidence="1" id="KW-0812">Transmembrane</keyword>
<keyword evidence="1" id="KW-1133">Transmembrane helix</keyword>
<dbReference type="OrthoDB" id="5126396at2"/>
<comment type="caution">
    <text evidence="2">The sequence shown here is derived from an EMBL/GenBank/DDBJ whole genome shotgun (WGS) entry which is preliminary data.</text>
</comment>
<dbReference type="AlphaFoldDB" id="A0A3A1TXM6"/>
<dbReference type="Proteomes" id="UP000265742">
    <property type="component" value="Unassembled WGS sequence"/>
</dbReference>
<evidence type="ECO:0000313" key="3">
    <source>
        <dbReference type="Proteomes" id="UP000265742"/>
    </source>
</evidence>
<evidence type="ECO:0000313" key="2">
    <source>
        <dbReference type="EMBL" id="RIX26459.1"/>
    </source>
</evidence>
<proteinExistence type="predicted"/>
<keyword evidence="1" id="KW-0472">Membrane</keyword>
<sequence length="255" mass="26747">MPSDRERVDADPQLLAAVRAGYDGDADVLDVLWWLEHPGEPTPAGREDPAVDLERRRRALYRPGAPVDGADRVAAAERAAQRDAESARRAVAAALAAHRPTSRAREAARSHPRRLLAAVGVAGLLVGSVVGALVARPPGRPAALAVLDRAQRADDRPPSSAPLPDGIAPSSLRLLGSSSASGTEVFAARARDGRVCLVAVVLALEFHSTCTTESAFALDGLRLAYDARVDPADLSGAVRIQEITATWSPGGAVRF</sequence>
<reference evidence="3" key="1">
    <citation type="submission" date="2018-09" db="EMBL/GenBank/DDBJ databases">
        <authorList>
            <person name="Kim I."/>
        </authorList>
    </citation>
    <scope>NUCLEOTIDE SEQUENCE [LARGE SCALE GENOMIC DNA]</scope>
    <source>
        <strain evidence="3">DD4a</strain>
    </source>
</reference>
<accession>A0A3A1TXM6</accession>